<evidence type="ECO:0000313" key="1">
    <source>
        <dbReference type="EnsemblMetazoa" id="Aqu2.1.19973_001"/>
    </source>
</evidence>
<name>A0A1X7TX57_AMPQE</name>
<protein>
    <submittedName>
        <fullName evidence="1">Uncharacterized protein</fullName>
    </submittedName>
</protein>
<reference evidence="1" key="1">
    <citation type="submission" date="2017-05" db="UniProtKB">
        <authorList>
            <consortium name="EnsemblMetazoa"/>
        </authorList>
    </citation>
    <scope>IDENTIFICATION</scope>
</reference>
<dbReference type="InParanoid" id="A0A1X7TX57"/>
<accession>A0A1X7TX57</accession>
<dbReference type="AlphaFoldDB" id="A0A1X7TX57"/>
<proteinExistence type="predicted"/>
<organism evidence="1">
    <name type="scientific">Amphimedon queenslandica</name>
    <name type="common">Sponge</name>
    <dbReference type="NCBI Taxonomy" id="400682"/>
    <lineage>
        <taxon>Eukaryota</taxon>
        <taxon>Metazoa</taxon>
        <taxon>Porifera</taxon>
        <taxon>Demospongiae</taxon>
        <taxon>Heteroscleromorpha</taxon>
        <taxon>Haplosclerida</taxon>
        <taxon>Niphatidae</taxon>
        <taxon>Amphimedon</taxon>
    </lineage>
</organism>
<dbReference type="EnsemblMetazoa" id="Aqu2.1.19973_001">
    <property type="protein sequence ID" value="Aqu2.1.19973_001"/>
    <property type="gene ID" value="Aqu2.1.19973"/>
</dbReference>
<sequence>MTWALRCLPEAKPRADIEEQRSYILLILTKKPWYI</sequence>